<dbReference type="InterPro" id="IPR006073">
    <property type="entry name" value="GTP-bd"/>
</dbReference>
<dbReference type="PANTHER" id="PTHR45759">
    <property type="entry name" value="NUCLEOLAR GTP-BINDING PROTEIN 1"/>
    <property type="match status" value="1"/>
</dbReference>
<dbReference type="Gene3D" id="1.20.120.1190">
    <property type="match status" value="1"/>
</dbReference>
<dbReference type="PROSITE" id="PS51710">
    <property type="entry name" value="G_OBG"/>
    <property type="match status" value="1"/>
</dbReference>
<reference evidence="7 8" key="1">
    <citation type="journal article" date="2017" name="Environ. Microbiol.">
        <title>Decay of the glycolytic pathway and adaptation to intranuclear parasitism within Enterocytozoonidae microsporidia.</title>
        <authorList>
            <person name="Wiredu Boakye D."/>
            <person name="Jaroenlak P."/>
            <person name="Prachumwat A."/>
            <person name="Williams T.A."/>
            <person name="Bateman K.S."/>
            <person name="Itsathitphaisarn O."/>
            <person name="Sritunyalucksana K."/>
            <person name="Paszkiewicz K.H."/>
            <person name="Moore K.A."/>
            <person name="Stentiford G.D."/>
            <person name="Williams B.A."/>
        </authorList>
    </citation>
    <scope>NUCLEOTIDE SEQUENCE [LARGE SCALE GENOMIC DNA]</scope>
    <source>
        <strain evidence="7 8">GB1</strain>
    </source>
</reference>
<dbReference type="GO" id="GO:0005525">
    <property type="term" value="F:GTP binding"/>
    <property type="evidence" value="ECO:0007669"/>
    <property type="project" value="UniProtKB-KW"/>
</dbReference>
<dbReference type="Pfam" id="PF08155">
    <property type="entry name" value="NOGCT"/>
    <property type="match status" value="1"/>
</dbReference>
<evidence type="ECO:0000256" key="5">
    <source>
        <dbReference type="ARBA" id="ARBA00023242"/>
    </source>
</evidence>
<evidence type="ECO:0000259" key="6">
    <source>
        <dbReference type="PROSITE" id="PS51710"/>
    </source>
</evidence>
<dbReference type="Pfam" id="PF17835">
    <property type="entry name" value="NOG1_N"/>
    <property type="match status" value="1"/>
</dbReference>
<evidence type="ECO:0000256" key="3">
    <source>
        <dbReference type="ARBA" id="ARBA00022741"/>
    </source>
</evidence>
<dbReference type="SUPFAM" id="SSF52540">
    <property type="entry name" value="P-loop containing nucleoside triphosphate hydrolases"/>
    <property type="match status" value="1"/>
</dbReference>
<keyword evidence="4" id="KW-0342">GTP-binding</keyword>
<dbReference type="GO" id="GO:0042254">
    <property type="term" value="P:ribosome biogenesis"/>
    <property type="evidence" value="ECO:0007669"/>
    <property type="project" value="UniProtKB-KW"/>
</dbReference>
<gene>
    <name evidence="7" type="primary">NOG1</name>
    <name evidence="7" type="ORF">HERIO_519</name>
</gene>
<evidence type="ECO:0000313" key="7">
    <source>
        <dbReference type="EMBL" id="ORD97609.1"/>
    </source>
</evidence>
<dbReference type="Proteomes" id="UP000192356">
    <property type="component" value="Unassembled WGS sequence"/>
</dbReference>
<dbReference type="InterPro" id="IPR041623">
    <property type="entry name" value="NOG1_N"/>
</dbReference>
<name>A0A1X0QCR6_9MICR</name>
<feature type="domain" description="OBG-type G" evidence="6">
    <location>
        <begin position="163"/>
        <end position="343"/>
    </location>
</feature>
<organism evidence="7 8">
    <name type="scientific">Hepatospora eriocheir</name>
    <dbReference type="NCBI Taxonomy" id="1081669"/>
    <lineage>
        <taxon>Eukaryota</taxon>
        <taxon>Fungi</taxon>
        <taxon>Fungi incertae sedis</taxon>
        <taxon>Microsporidia</taxon>
        <taxon>Hepatosporidae</taxon>
        <taxon>Hepatospora</taxon>
    </lineage>
</organism>
<evidence type="ECO:0000256" key="1">
    <source>
        <dbReference type="ARBA" id="ARBA00004604"/>
    </source>
</evidence>
<keyword evidence="8" id="KW-1185">Reference proteome</keyword>
<dbReference type="OrthoDB" id="415015at2759"/>
<keyword evidence="2" id="KW-0690">Ribosome biogenesis</keyword>
<dbReference type="AlphaFoldDB" id="A0A1X0QCR6"/>
<dbReference type="PRINTS" id="PR00326">
    <property type="entry name" value="GTP1OBG"/>
</dbReference>
<keyword evidence="3" id="KW-0547">Nucleotide-binding</keyword>
<dbReference type="VEuPathDB" id="MicrosporidiaDB:A0H76_1224"/>
<sequence length="518" mass="60146">MPITKVPQADELIDICLNKTNRKTPTIIRKHFEIVRIRKFYNKKIKFASDEFCARLDEIVKDFPVLEDMHPFYSDLISVLYDRDQYKIALGKINTCKSKIIGIEKNSLKMIKFADTLYRCKCLKRAGLGQMVTNVSKLKDELKYLEEVRMHLQRLPTIDPYSRTLIVAGFPNVGKSSYISTITNCKTEVQPYEFTTQALYCGHFTYSDLSYQIIDTPGILDRPLDSRSKIEMLSITALAHLKSCILFFIDVSGIGHSIEEQIELYNNLNPLLNSQTIIVLSKIDVLTDVNQIDENLVNECLTNFVSENTILKEFLRDKKYLGITTKNNVNFKLLSDTAAEMILNDRIENKKNIETIENLLYTINTDKPMNSYEFNHIGENRFFNSINYKDTYLCENKYDVIPELINGKNIIDFYMNKDFNSLKDIVMPDLKHYNTLSKEEREYYDLINDTRIQANMDSLFNKRRKVPDKSYQHDGFKCDNEMFNNPNKNTVNFNKKAQSNVGGKTGKLADAKHLYRSK</sequence>
<dbReference type="InterPro" id="IPR010674">
    <property type="entry name" value="NOG1_Rossman_fold_dom"/>
</dbReference>
<evidence type="ECO:0000256" key="4">
    <source>
        <dbReference type="ARBA" id="ARBA00023134"/>
    </source>
</evidence>
<comment type="caution">
    <text evidence="7">The sequence shown here is derived from an EMBL/GenBank/DDBJ whole genome shotgun (WGS) entry which is preliminary data.</text>
</comment>
<dbReference type="Gene3D" id="3.40.50.300">
    <property type="entry name" value="P-loop containing nucleotide triphosphate hydrolases"/>
    <property type="match status" value="1"/>
</dbReference>
<dbReference type="VEuPathDB" id="MicrosporidiaDB:HERIO_519"/>
<protein>
    <submittedName>
        <fullName evidence="7">NOG1</fullName>
    </submittedName>
</protein>
<comment type="subcellular location">
    <subcellularLocation>
        <location evidence="1">Nucleus</location>
        <location evidence="1">Nucleolus</location>
    </subcellularLocation>
</comment>
<dbReference type="InterPro" id="IPR012973">
    <property type="entry name" value="NOG_C"/>
</dbReference>
<evidence type="ECO:0000313" key="8">
    <source>
        <dbReference type="Proteomes" id="UP000192356"/>
    </source>
</evidence>
<evidence type="ECO:0000256" key="2">
    <source>
        <dbReference type="ARBA" id="ARBA00022517"/>
    </source>
</evidence>
<dbReference type="InterPro" id="IPR031167">
    <property type="entry name" value="G_OBG"/>
</dbReference>
<dbReference type="GO" id="GO:0005730">
    <property type="term" value="C:nucleolus"/>
    <property type="evidence" value="ECO:0007669"/>
    <property type="project" value="UniProtKB-SubCell"/>
</dbReference>
<accession>A0A1X0QCR6</accession>
<dbReference type="EMBL" id="LVKB01000016">
    <property type="protein sequence ID" value="ORD97609.1"/>
    <property type="molecule type" value="Genomic_DNA"/>
</dbReference>
<dbReference type="InterPro" id="IPR027417">
    <property type="entry name" value="P-loop_NTPase"/>
</dbReference>
<proteinExistence type="predicted"/>
<keyword evidence="5" id="KW-0539">Nucleus</keyword>
<dbReference type="Pfam" id="PF06858">
    <property type="entry name" value="NOG1"/>
    <property type="match status" value="1"/>
</dbReference>